<feature type="transmembrane region" description="Helical" evidence="1">
    <location>
        <begin position="270"/>
        <end position="295"/>
    </location>
</feature>
<evidence type="ECO:0000256" key="1">
    <source>
        <dbReference type="SAM" id="Phobius"/>
    </source>
</evidence>
<evidence type="ECO:0000313" key="2">
    <source>
        <dbReference type="EMBL" id="KAG0317246.1"/>
    </source>
</evidence>
<evidence type="ECO:0000313" key="3">
    <source>
        <dbReference type="Proteomes" id="UP000823405"/>
    </source>
</evidence>
<dbReference type="Proteomes" id="UP000823405">
    <property type="component" value="Unassembled WGS sequence"/>
</dbReference>
<proteinExistence type="predicted"/>
<feature type="transmembrane region" description="Helical" evidence="1">
    <location>
        <begin position="183"/>
        <end position="205"/>
    </location>
</feature>
<keyword evidence="1" id="KW-0812">Transmembrane</keyword>
<reference evidence="2" key="1">
    <citation type="journal article" date="2020" name="Fungal Divers.">
        <title>Resolving the Mortierellaceae phylogeny through synthesis of multi-gene phylogenetics and phylogenomics.</title>
        <authorList>
            <person name="Vandepol N."/>
            <person name="Liber J."/>
            <person name="Desiro A."/>
            <person name="Na H."/>
            <person name="Kennedy M."/>
            <person name="Barry K."/>
            <person name="Grigoriev I.V."/>
            <person name="Miller A.N."/>
            <person name="O'Donnell K."/>
            <person name="Stajich J.E."/>
            <person name="Bonito G."/>
        </authorList>
    </citation>
    <scope>NUCLEOTIDE SEQUENCE</scope>
    <source>
        <strain evidence="2">NVP60</strain>
    </source>
</reference>
<gene>
    <name evidence="2" type="ORF">BGZ97_005667</name>
</gene>
<protein>
    <submittedName>
        <fullName evidence="2">Uncharacterized protein</fullName>
    </submittedName>
</protein>
<keyword evidence="1" id="KW-0472">Membrane</keyword>
<accession>A0A9P6RCN2</accession>
<keyword evidence="1" id="KW-1133">Transmembrane helix</keyword>
<dbReference type="OrthoDB" id="2438214at2759"/>
<sequence>MPSLMVDTCSENEMVFFLFDLALFMNMESIFQRHLKKITGGQSVPRTVYWSSWVSNTRIESYIAAHRSVENIVNNNEKYDSNEQTVSPNSTTTATTNTTALKIKAKLSYLLAGIVLLVNVYREVKSNYIDYFCFHGPDASGFYLNPANNYISINPEYAAYCYPPDSTLEITLRHYLPFLNTSFPSLSVILVRLSGLLFAIAWSTIPTDVITTAWRQMWNSPSSRLRKIHYILFMLPIKVLAVVLIVRNTPALGDTMFSFVGRSSLIRAEYMMYWSLVFRAAIKLAFGLGFIWNLYVAHSNGHCCITNRLEEKEENEN</sequence>
<comment type="caution">
    <text evidence="2">The sequence shown here is derived from an EMBL/GenBank/DDBJ whole genome shotgun (WGS) entry which is preliminary data.</text>
</comment>
<name>A0A9P6RCN2_9FUNG</name>
<dbReference type="EMBL" id="JAAAIN010000254">
    <property type="protein sequence ID" value="KAG0317246.1"/>
    <property type="molecule type" value="Genomic_DNA"/>
</dbReference>
<keyword evidence="3" id="KW-1185">Reference proteome</keyword>
<dbReference type="AlphaFoldDB" id="A0A9P6RCN2"/>
<organism evidence="2 3">
    <name type="scientific">Linnemannia gamsii</name>
    <dbReference type="NCBI Taxonomy" id="64522"/>
    <lineage>
        <taxon>Eukaryota</taxon>
        <taxon>Fungi</taxon>
        <taxon>Fungi incertae sedis</taxon>
        <taxon>Mucoromycota</taxon>
        <taxon>Mortierellomycotina</taxon>
        <taxon>Mortierellomycetes</taxon>
        <taxon>Mortierellales</taxon>
        <taxon>Mortierellaceae</taxon>
        <taxon>Linnemannia</taxon>
    </lineage>
</organism>
<feature type="transmembrane region" description="Helical" evidence="1">
    <location>
        <begin position="228"/>
        <end position="249"/>
    </location>
</feature>